<dbReference type="GO" id="GO:0004803">
    <property type="term" value="F:transposase activity"/>
    <property type="evidence" value="ECO:0007669"/>
    <property type="project" value="InterPro"/>
</dbReference>
<dbReference type="GO" id="GO:0006313">
    <property type="term" value="P:DNA transposition"/>
    <property type="evidence" value="ECO:0007669"/>
    <property type="project" value="InterPro"/>
</dbReference>
<reference evidence="7 8" key="1">
    <citation type="submission" date="2017-06" db="EMBL/GenBank/DDBJ databases">
        <authorList>
            <person name="Kim H.J."/>
            <person name="Triplett B.A."/>
        </authorList>
    </citation>
    <scope>NUCLEOTIDE SEQUENCE [LARGE SCALE GENOMIC DNA]</scope>
    <source>
        <strain evidence="7 8">CGMCC 4.2132</strain>
    </source>
</reference>
<organism evidence="7 8">
    <name type="scientific">Streptosporangium subroseum</name>
    <dbReference type="NCBI Taxonomy" id="106412"/>
    <lineage>
        <taxon>Bacteria</taxon>
        <taxon>Bacillati</taxon>
        <taxon>Actinomycetota</taxon>
        <taxon>Actinomycetes</taxon>
        <taxon>Streptosporangiales</taxon>
        <taxon>Streptosporangiaceae</taxon>
        <taxon>Streptosporangium</taxon>
    </lineage>
</organism>
<keyword evidence="4" id="KW-0233">DNA recombination</keyword>
<protein>
    <submittedName>
        <fullName evidence="7">Transposase and inactivated derivatives, TnpA family</fullName>
    </submittedName>
</protein>
<evidence type="ECO:0000259" key="5">
    <source>
        <dbReference type="Pfam" id="PF01526"/>
    </source>
</evidence>
<dbReference type="InterPro" id="IPR002513">
    <property type="entry name" value="Tn3_Tnp_DDE_dom"/>
</dbReference>
<dbReference type="GO" id="GO:0003677">
    <property type="term" value="F:DNA binding"/>
    <property type="evidence" value="ECO:0007669"/>
    <property type="project" value="UniProtKB-KW"/>
</dbReference>
<evidence type="ECO:0000259" key="6">
    <source>
        <dbReference type="Pfam" id="PF13700"/>
    </source>
</evidence>
<dbReference type="InterPro" id="IPR025296">
    <property type="entry name" value="DUF4158"/>
</dbReference>
<keyword evidence="3" id="KW-0238">DNA-binding</keyword>
<evidence type="ECO:0000313" key="8">
    <source>
        <dbReference type="Proteomes" id="UP000198282"/>
    </source>
</evidence>
<dbReference type="Pfam" id="PF13700">
    <property type="entry name" value="DUF4158"/>
    <property type="match status" value="1"/>
</dbReference>
<dbReference type="AlphaFoldDB" id="A0A239KR75"/>
<sequence length="1016" mass="112505">MPVEFLSDGEAAAYDRFSGAPSQAELERFFYLDDADRALIAERRGTHARLGFALQLTTARYVGRFLTDPLDVPDEVLVYLGEQLGIEDVSQTNQYTERRSTPFEHQEAIRKAYALKEFSQAEADFIVWASARAWNTGDGKKTIFYDGVMWLRTNKVLLPGVTTLARLVARVRDEATDRLYGALRGVLSPRQRVILEMLLEVPEGRRSSNLERWRKGPAAPSRRNLEKALELAAETLGVGLGVMPLPPEVPHRRMVDLARYGMQATATTLRRHGPSRQLATLLATVIYLEGKAVDDCLEMLDLLVTTELVGKAETATDKERVRQHPKLAKHSATLAAAVETLLEVTEYGEELRLDQVWEAIDAIVPRRELREAVAAVTEMVPSPDVDADGEMRALLASRIATVSGFLKTLTTVIEFGANAEGARALAAMKQLPRLLDGRKKKVTEADIDPELVTGSWKRLVFKSLPNGSTVDKNAYTMCVLTQFHRHLKRRDVYAEASARWRDPRGQLLDGAKWEAAKGPALVDLQLPEDPGRLLAEHALVLHLALNDVAGRAGQDGVDVSVDGEGRLHVAKLAALPEPPSLIDLRKRVLAMLPRVDLPELLLEVMGRVPEFEAAFTSVAGGVSKLADFHVSVAACLTAQSLNIGYAPVVKAGTPALERGRLSHVVQNCLSAETYTLGNGPLIDEQGKIGFAQALGGGLVAAIDGMRFVVPVPSIYTRPNKKFFGRSRGVTWLNMINDRGVGLGAKVVTGTVRDSLHMIDVAFRRDGGPRPEVLVTDTGSYSDVVFGLVHLLGMQYRPALADIPDQKGWRIQDADYGSLSRFARGKIDLEKIKRHWSDILRIVVSIYTGEIRAYDVMRMIQRDGNPTPLGEAIAHYGRIFKTLHILTYAVEEPYRRDIKGVRNLQESRHALAGKIFHGRKGEIYQRYYKGMEDQLGALGLVLNCVTLWNTFYMDRALDQLKAEGYPLAGEDVARLSPFVRQHINVIGTYSFAQPDLGPAGVRQLRNPDEPDWEEDIL</sequence>
<name>A0A239KR75_9ACTN</name>
<evidence type="ECO:0000256" key="4">
    <source>
        <dbReference type="ARBA" id="ARBA00023172"/>
    </source>
</evidence>
<feature type="domain" description="Tn3 transposase DDE" evidence="5">
    <location>
        <begin position="599"/>
        <end position="988"/>
    </location>
</feature>
<evidence type="ECO:0000256" key="1">
    <source>
        <dbReference type="ARBA" id="ARBA00009402"/>
    </source>
</evidence>
<gene>
    <name evidence="7" type="ORF">SAMN05216276_102896</name>
</gene>
<evidence type="ECO:0000256" key="2">
    <source>
        <dbReference type="ARBA" id="ARBA00022578"/>
    </source>
</evidence>
<comment type="similarity">
    <text evidence="1">Belongs to the transposase 7 family.</text>
</comment>
<keyword evidence="2" id="KW-0815">Transposition</keyword>
<proteinExistence type="inferred from homology"/>
<dbReference type="EMBL" id="FZOD01000028">
    <property type="protein sequence ID" value="SNT20897.1"/>
    <property type="molecule type" value="Genomic_DNA"/>
</dbReference>
<dbReference type="NCBIfam" id="NF033527">
    <property type="entry name" value="transpos_Tn3"/>
    <property type="match status" value="1"/>
</dbReference>
<dbReference type="Proteomes" id="UP000198282">
    <property type="component" value="Unassembled WGS sequence"/>
</dbReference>
<accession>A0A239KR75</accession>
<evidence type="ECO:0000313" key="7">
    <source>
        <dbReference type="EMBL" id="SNT20897.1"/>
    </source>
</evidence>
<evidence type="ECO:0000256" key="3">
    <source>
        <dbReference type="ARBA" id="ARBA00023125"/>
    </source>
</evidence>
<dbReference type="InterPro" id="IPR047653">
    <property type="entry name" value="Tn3-like_transpos"/>
</dbReference>
<dbReference type="OrthoDB" id="4337906at2"/>
<feature type="domain" description="DUF4158" evidence="6">
    <location>
        <begin position="5"/>
        <end position="171"/>
    </location>
</feature>
<keyword evidence="8" id="KW-1185">Reference proteome</keyword>
<dbReference type="Pfam" id="PF01526">
    <property type="entry name" value="DDE_Tnp_Tn3"/>
    <property type="match status" value="1"/>
</dbReference>
<dbReference type="RefSeq" id="WP_089209955.1">
    <property type="nucleotide sequence ID" value="NZ_FZOD01000028.1"/>
</dbReference>